<name>A0A1I7YRX8_9BILA</name>
<keyword evidence="2" id="KW-1185">Reference proteome</keyword>
<dbReference type="Proteomes" id="UP000095287">
    <property type="component" value="Unplaced"/>
</dbReference>
<evidence type="ECO:0000313" key="2">
    <source>
        <dbReference type="Proteomes" id="UP000095287"/>
    </source>
</evidence>
<protein>
    <submittedName>
        <fullName evidence="3">Uncharacterized protein</fullName>
    </submittedName>
</protein>
<dbReference type="WBParaSite" id="L893_g19213.t1">
    <property type="protein sequence ID" value="L893_g19213.t1"/>
    <property type="gene ID" value="L893_g19213"/>
</dbReference>
<sequence length="93" mass="10678">MSPKFGTISWILACALLLAFLAHPTSSNALLKSKRLSKHAIIRLMLQRDAAKYGDSYRVHRSFEDSEAPKAKRFIILERPQKTNEDDVIEQFF</sequence>
<accession>A0A1I7YRX8</accession>
<reference evidence="3" key="1">
    <citation type="submission" date="2016-11" db="UniProtKB">
        <authorList>
            <consortium name="WormBaseParasite"/>
        </authorList>
    </citation>
    <scope>IDENTIFICATION</scope>
</reference>
<keyword evidence="1" id="KW-0732">Signal</keyword>
<evidence type="ECO:0000313" key="3">
    <source>
        <dbReference type="WBParaSite" id="L893_g19213.t1"/>
    </source>
</evidence>
<dbReference type="AlphaFoldDB" id="A0A1I7YRX8"/>
<feature type="chain" id="PRO_5009312539" evidence="1">
    <location>
        <begin position="28"/>
        <end position="93"/>
    </location>
</feature>
<proteinExistence type="predicted"/>
<evidence type="ECO:0000256" key="1">
    <source>
        <dbReference type="SAM" id="SignalP"/>
    </source>
</evidence>
<organism evidence="2 3">
    <name type="scientific">Steinernema glaseri</name>
    <dbReference type="NCBI Taxonomy" id="37863"/>
    <lineage>
        <taxon>Eukaryota</taxon>
        <taxon>Metazoa</taxon>
        <taxon>Ecdysozoa</taxon>
        <taxon>Nematoda</taxon>
        <taxon>Chromadorea</taxon>
        <taxon>Rhabditida</taxon>
        <taxon>Tylenchina</taxon>
        <taxon>Panagrolaimomorpha</taxon>
        <taxon>Strongyloidoidea</taxon>
        <taxon>Steinernematidae</taxon>
        <taxon>Steinernema</taxon>
    </lineage>
</organism>
<feature type="signal peptide" evidence="1">
    <location>
        <begin position="1"/>
        <end position="27"/>
    </location>
</feature>